<dbReference type="InterPro" id="IPR029052">
    <property type="entry name" value="Metallo-depent_PP-like"/>
</dbReference>
<keyword evidence="2" id="KW-1185">Reference proteome</keyword>
<dbReference type="InterPro" id="IPR051158">
    <property type="entry name" value="Metallophosphoesterase_sf"/>
</dbReference>
<dbReference type="Pfam" id="PF00149">
    <property type="entry name" value="Metallophos"/>
    <property type="match status" value="1"/>
</dbReference>
<evidence type="ECO:0000259" key="1">
    <source>
        <dbReference type="Pfam" id="PF00149"/>
    </source>
</evidence>
<dbReference type="OMA" id="HENGRTQ"/>
<proteinExistence type="predicted"/>
<dbReference type="WBParaSite" id="nRc.2.0.1.t16407-RA">
    <property type="protein sequence ID" value="nRc.2.0.1.t16407-RA"/>
    <property type="gene ID" value="nRc.2.0.1.g16407"/>
</dbReference>
<sequence>MYGALTLYTKNVEIKIDNLPEKFKNFRIALLSDLHASPTIDRSEFWSIVNKTNALYPDIVVIAGDLIDGSLESLKDSVLPVKHFQSNFGVFFATGNHEYYYGKIDDWFPYLLNDLNVNVLHNSNYKIKKFPADETYLCLAGVDDIYSESFKLKGHSLNASKALNGCGHTFPRILISHNPKGARLAVMQESSIDLILSGHVHAGQMYVTAPLMYVTTPYFYGLYRHENGRTQIYVTSGCHFWAAPLKMPGFSQITLITLI</sequence>
<dbReference type="Gene3D" id="3.60.21.10">
    <property type="match status" value="1"/>
</dbReference>
<name>A0A915IQX6_ROMCU</name>
<reference evidence="3" key="1">
    <citation type="submission" date="2022-11" db="UniProtKB">
        <authorList>
            <consortium name="WormBaseParasite"/>
        </authorList>
    </citation>
    <scope>IDENTIFICATION</scope>
</reference>
<evidence type="ECO:0000313" key="2">
    <source>
        <dbReference type="Proteomes" id="UP000887565"/>
    </source>
</evidence>
<dbReference type="GO" id="GO:0016787">
    <property type="term" value="F:hydrolase activity"/>
    <property type="evidence" value="ECO:0007669"/>
    <property type="project" value="InterPro"/>
</dbReference>
<dbReference type="CDD" id="cd07385">
    <property type="entry name" value="MPP_YkuE_C"/>
    <property type="match status" value="1"/>
</dbReference>
<feature type="domain" description="Calcineurin-like phosphoesterase" evidence="1">
    <location>
        <begin position="26"/>
        <end position="202"/>
    </location>
</feature>
<evidence type="ECO:0000313" key="3">
    <source>
        <dbReference type="WBParaSite" id="nRc.2.0.1.t16407-RA"/>
    </source>
</evidence>
<accession>A0A915IQX6</accession>
<dbReference type="PANTHER" id="PTHR31302:SF0">
    <property type="entry name" value="TRANSMEMBRANE PROTEIN WITH METALLOPHOSPHOESTERASE DOMAIN"/>
    <property type="match status" value="1"/>
</dbReference>
<protein>
    <submittedName>
        <fullName evidence="3">Calcineurin-like phosphoesterase domain-containing protein</fullName>
    </submittedName>
</protein>
<dbReference type="PANTHER" id="PTHR31302">
    <property type="entry name" value="TRANSMEMBRANE PROTEIN WITH METALLOPHOSPHOESTERASE DOMAIN-RELATED"/>
    <property type="match status" value="1"/>
</dbReference>
<organism evidence="2 3">
    <name type="scientific">Romanomermis culicivorax</name>
    <name type="common">Nematode worm</name>
    <dbReference type="NCBI Taxonomy" id="13658"/>
    <lineage>
        <taxon>Eukaryota</taxon>
        <taxon>Metazoa</taxon>
        <taxon>Ecdysozoa</taxon>
        <taxon>Nematoda</taxon>
        <taxon>Enoplea</taxon>
        <taxon>Dorylaimia</taxon>
        <taxon>Mermithida</taxon>
        <taxon>Mermithoidea</taxon>
        <taxon>Mermithidae</taxon>
        <taxon>Romanomermis</taxon>
    </lineage>
</organism>
<dbReference type="Proteomes" id="UP000887565">
    <property type="component" value="Unplaced"/>
</dbReference>
<dbReference type="InterPro" id="IPR004843">
    <property type="entry name" value="Calcineurin-like_PHP"/>
</dbReference>
<dbReference type="SUPFAM" id="SSF56300">
    <property type="entry name" value="Metallo-dependent phosphatases"/>
    <property type="match status" value="1"/>
</dbReference>
<dbReference type="AlphaFoldDB" id="A0A915IQX6"/>